<reference evidence="2 3" key="1">
    <citation type="submission" date="2024-04" db="EMBL/GenBank/DDBJ databases">
        <title>A novel species isolated from cricket.</title>
        <authorList>
            <person name="Wang H.-C."/>
        </authorList>
    </citation>
    <scope>NUCLEOTIDE SEQUENCE [LARGE SCALE GENOMIC DNA]</scope>
    <source>
        <strain evidence="2 3">WL0021</strain>
    </source>
</reference>
<keyword evidence="3" id="KW-1185">Reference proteome</keyword>
<evidence type="ECO:0000313" key="3">
    <source>
        <dbReference type="Proteomes" id="UP001418637"/>
    </source>
</evidence>
<comment type="caution">
    <text evidence="2">The sequence shown here is derived from an EMBL/GenBank/DDBJ whole genome shotgun (WGS) entry which is preliminary data.</text>
</comment>
<dbReference type="InterPro" id="IPR038696">
    <property type="entry name" value="IalB_sf"/>
</dbReference>
<keyword evidence="1" id="KW-0732">Signal</keyword>
<dbReference type="Pfam" id="PF06776">
    <property type="entry name" value="IalB"/>
    <property type="match status" value="1"/>
</dbReference>
<accession>A0ABV0BQC1</accession>
<name>A0ABV0BQC1_9HYPH</name>
<dbReference type="RefSeq" id="WP_346337778.1">
    <property type="nucleotide sequence ID" value="NZ_JBBYXI010000005.1"/>
</dbReference>
<evidence type="ECO:0000256" key="1">
    <source>
        <dbReference type="SAM" id="SignalP"/>
    </source>
</evidence>
<sequence>MKPAFGFAMVMVFCGSFASAAETGGDKTAAYRIKPSEVSLPADVPLGQYKRTFQPFENWILVCDENLKAKRKVCNASQSIEDAEKRVVFSWSLAASQDGDPYMIVRTLPDADVAKGVSLDLSTGPNFAKIKLDGCNDKVCVGKTAVGPVLSGQISKGAPIRISYQQKDGNIITMLLPLKGLQDAVNAIQ</sequence>
<dbReference type="InterPro" id="IPR010642">
    <property type="entry name" value="Invasion_prot_B"/>
</dbReference>
<organism evidence="2 3">
    <name type="scientific">Hohaiivirga grylli</name>
    <dbReference type="NCBI Taxonomy" id="3133970"/>
    <lineage>
        <taxon>Bacteria</taxon>
        <taxon>Pseudomonadati</taxon>
        <taxon>Pseudomonadota</taxon>
        <taxon>Alphaproteobacteria</taxon>
        <taxon>Hyphomicrobiales</taxon>
        <taxon>Methylobacteriaceae</taxon>
        <taxon>Hohaiivirga</taxon>
    </lineage>
</organism>
<evidence type="ECO:0000313" key="2">
    <source>
        <dbReference type="EMBL" id="MEN3931730.1"/>
    </source>
</evidence>
<feature type="chain" id="PRO_5046199118" evidence="1">
    <location>
        <begin position="21"/>
        <end position="189"/>
    </location>
</feature>
<protein>
    <submittedName>
        <fullName evidence="2">Invasion associated locus B family protein</fullName>
    </submittedName>
</protein>
<dbReference type="Gene3D" id="2.60.40.1880">
    <property type="entry name" value="Invasion associated locus B (IalB) protein"/>
    <property type="match status" value="1"/>
</dbReference>
<gene>
    <name evidence="2" type="ORF">WJT86_11755</name>
</gene>
<feature type="signal peptide" evidence="1">
    <location>
        <begin position="1"/>
        <end position="20"/>
    </location>
</feature>
<proteinExistence type="predicted"/>
<dbReference type="Proteomes" id="UP001418637">
    <property type="component" value="Unassembled WGS sequence"/>
</dbReference>
<dbReference type="EMBL" id="JBBYXI010000005">
    <property type="protein sequence ID" value="MEN3931730.1"/>
    <property type="molecule type" value="Genomic_DNA"/>
</dbReference>